<dbReference type="GO" id="GO:0016020">
    <property type="term" value="C:membrane"/>
    <property type="evidence" value="ECO:0007669"/>
    <property type="project" value="UniProtKB-SubCell"/>
</dbReference>
<feature type="transmembrane region" description="Helical" evidence="6">
    <location>
        <begin position="330"/>
        <end position="349"/>
    </location>
</feature>
<dbReference type="Proteomes" id="UP000233618">
    <property type="component" value="Unassembled WGS sequence"/>
</dbReference>
<dbReference type="PANTHER" id="PTHR19432:SF35">
    <property type="entry name" value="SOLUTE CARRIER FAMILY 45 MEMBER 3 ISOFORM X1"/>
    <property type="match status" value="1"/>
</dbReference>
<keyword evidence="3 6" id="KW-0812">Transmembrane</keyword>
<feature type="transmembrane region" description="Helical" evidence="6">
    <location>
        <begin position="251"/>
        <end position="271"/>
    </location>
</feature>
<dbReference type="PANTHER" id="PTHR19432">
    <property type="entry name" value="SUGAR TRANSPORTER"/>
    <property type="match status" value="1"/>
</dbReference>
<feature type="domain" description="Major facilitator superfamily (MFS) profile" evidence="7">
    <location>
        <begin position="250"/>
        <end position="465"/>
    </location>
</feature>
<comment type="subcellular location">
    <subcellularLocation>
        <location evidence="1">Membrane</location>
        <topology evidence="1">Multi-pass membrane protein</topology>
    </subcellularLocation>
</comment>
<dbReference type="InterPro" id="IPR036259">
    <property type="entry name" value="MFS_trans_sf"/>
</dbReference>
<feature type="transmembrane region" description="Helical" evidence="6">
    <location>
        <begin position="299"/>
        <end position="318"/>
    </location>
</feature>
<comment type="caution">
    <text evidence="8">The sequence shown here is derived from an EMBL/GenBank/DDBJ whole genome shotgun (WGS) entry which is preliminary data.</text>
</comment>
<reference evidence="8 9" key="1">
    <citation type="journal article" date="2017" name="Front. Microbiol.">
        <title>Labilibaculum manganireducens gen. nov., sp. nov. and Labilibaculum filiforme sp. nov., Novel Bacteroidetes Isolated from Subsurface Sediments of the Baltic Sea.</title>
        <authorList>
            <person name="Vandieken V."/>
            <person name="Marshall I.P."/>
            <person name="Niemann H."/>
            <person name="Engelen B."/>
            <person name="Cypionka H."/>
        </authorList>
    </citation>
    <scope>NUCLEOTIDE SEQUENCE [LARGE SCALE GENOMIC DNA]</scope>
    <source>
        <strain evidence="8 9">59.10-2M</strain>
    </source>
</reference>
<evidence type="ECO:0000259" key="7">
    <source>
        <dbReference type="PROSITE" id="PS50850"/>
    </source>
</evidence>
<protein>
    <submittedName>
        <fullName evidence="8">MFS transporter</fullName>
    </submittedName>
</protein>
<dbReference type="Gene3D" id="1.20.1250.20">
    <property type="entry name" value="MFS general substrate transporter like domains"/>
    <property type="match status" value="1"/>
</dbReference>
<keyword evidence="2" id="KW-0813">Transport</keyword>
<feature type="transmembrane region" description="Helical" evidence="6">
    <location>
        <begin position="106"/>
        <end position="127"/>
    </location>
</feature>
<evidence type="ECO:0000256" key="2">
    <source>
        <dbReference type="ARBA" id="ARBA00022448"/>
    </source>
</evidence>
<feature type="transmembrane region" description="Helical" evidence="6">
    <location>
        <begin position="405"/>
        <end position="425"/>
    </location>
</feature>
<organism evidence="8 9">
    <name type="scientific">Labilibaculum manganireducens</name>
    <dbReference type="NCBI Taxonomy" id="1940525"/>
    <lineage>
        <taxon>Bacteria</taxon>
        <taxon>Pseudomonadati</taxon>
        <taxon>Bacteroidota</taxon>
        <taxon>Bacteroidia</taxon>
        <taxon>Marinilabiliales</taxon>
        <taxon>Marinifilaceae</taxon>
        <taxon>Labilibaculum</taxon>
    </lineage>
</organism>
<evidence type="ECO:0000256" key="5">
    <source>
        <dbReference type="ARBA" id="ARBA00023136"/>
    </source>
</evidence>
<feature type="transmembrane region" description="Helical" evidence="6">
    <location>
        <begin position="189"/>
        <end position="208"/>
    </location>
</feature>
<gene>
    <name evidence="8" type="ORF">BZG01_15150</name>
</gene>
<keyword evidence="9" id="KW-1185">Reference proteome</keyword>
<evidence type="ECO:0000313" key="9">
    <source>
        <dbReference type="Proteomes" id="UP000233618"/>
    </source>
</evidence>
<feature type="transmembrane region" description="Helical" evidence="6">
    <location>
        <begin position="437"/>
        <end position="458"/>
    </location>
</feature>
<evidence type="ECO:0000313" key="8">
    <source>
        <dbReference type="EMBL" id="PKQ64031.1"/>
    </source>
</evidence>
<dbReference type="RefSeq" id="WP_101310692.1">
    <property type="nucleotide sequence ID" value="NZ_MVDE01000026.1"/>
</dbReference>
<accession>A0A2N3I160</accession>
<evidence type="ECO:0000256" key="6">
    <source>
        <dbReference type="SAM" id="Phobius"/>
    </source>
</evidence>
<proteinExistence type="predicted"/>
<dbReference type="EMBL" id="MVDE01000026">
    <property type="protein sequence ID" value="PKQ64031.1"/>
    <property type="molecule type" value="Genomic_DNA"/>
</dbReference>
<keyword evidence="5 6" id="KW-0472">Membrane</keyword>
<keyword evidence="4 6" id="KW-1133">Transmembrane helix</keyword>
<name>A0A2N3I160_9BACT</name>
<dbReference type="InterPro" id="IPR020846">
    <property type="entry name" value="MFS_dom"/>
</dbReference>
<feature type="transmembrane region" description="Helical" evidence="6">
    <location>
        <begin position="49"/>
        <end position="68"/>
    </location>
</feature>
<dbReference type="SUPFAM" id="SSF103473">
    <property type="entry name" value="MFS general substrate transporter"/>
    <property type="match status" value="1"/>
</dbReference>
<dbReference type="PROSITE" id="PS50850">
    <property type="entry name" value="MFS"/>
    <property type="match status" value="1"/>
</dbReference>
<feature type="transmembrane region" description="Helical" evidence="6">
    <location>
        <begin position="148"/>
        <end position="169"/>
    </location>
</feature>
<feature type="transmembrane region" description="Helical" evidence="6">
    <location>
        <begin position="80"/>
        <end position="100"/>
    </location>
</feature>
<dbReference type="GO" id="GO:0022857">
    <property type="term" value="F:transmembrane transporter activity"/>
    <property type="evidence" value="ECO:0007669"/>
    <property type="project" value="InterPro"/>
</dbReference>
<evidence type="ECO:0000256" key="4">
    <source>
        <dbReference type="ARBA" id="ARBA00022989"/>
    </source>
</evidence>
<evidence type="ECO:0000256" key="3">
    <source>
        <dbReference type="ARBA" id="ARBA00022692"/>
    </source>
</evidence>
<feature type="transmembrane region" description="Helical" evidence="6">
    <location>
        <begin position="369"/>
        <end position="393"/>
    </location>
</feature>
<dbReference type="AlphaFoldDB" id="A0A2N3I160"/>
<dbReference type="Pfam" id="PF13347">
    <property type="entry name" value="MFS_2"/>
    <property type="match status" value="1"/>
</dbReference>
<evidence type="ECO:0000256" key="1">
    <source>
        <dbReference type="ARBA" id="ARBA00004141"/>
    </source>
</evidence>
<feature type="transmembrane region" description="Helical" evidence="6">
    <location>
        <begin position="12"/>
        <end position="29"/>
    </location>
</feature>
<sequence>MKKQPRLSFWQIWNVSFGFLGIQMGFALQGANVSRVLSSLGADLHHLSLFWLAAPVMGLIVQPIVGGASDRTWNRFGRRGPYILGGAVIAALAMFFMPNAGIAVKIMPPLVFGAVMFALMDGSFNITMQPFRALVADMTPEEQRNAGYSIQSFLINTGAVLGSILPFVLTNVMGVSNVDPDGGVPSSVIWSFYIGGGMLLLSVLWTVFRTKEYPPHEYAAYKGLDVVSKEKKEKRTLLGFFKLLKETPKTMMQLAVVQFFSWFSLYLMWVYTTYALAQHSWGCPITDVKSESFQDAGDWVGILFAGYSLFAAIFSILMSRLANRFGRKTVYSLALLLGGLGFLSTYLFSGGDLIHLNLLLTEVDVPSSAALWMIPMVGVGIAWAAILAMPYSILSDSLPADKMGVYMGIFNFTIAGPQIISGIIAGEILRYFFNGEAIYIMVIAGVSMLLGAISVTFVKQNKAVN</sequence>